<sequence length="39" mass="4297">MVTVTFHDSPLEKKLMTAARSAIRRSLTAEEMSASTLDT</sequence>
<protein>
    <submittedName>
        <fullName evidence="1">Uncharacterized protein</fullName>
    </submittedName>
</protein>
<evidence type="ECO:0000313" key="2">
    <source>
        <dbReference type="Proteomes" id="UP000054770"/>
    </source>
</evidence>
<proteinExistence type="predicted"/>
<accession>A0A158KCY5</accession>
<gene>
    <name evidence="1" type="ORF">AWB68_05518</name>
</gene>
<organism evidence="1 2">
    <name type="scientific">Caballeronia choica</name>
    <dbReference type="NCBI Taxonomy" id="326476"/>
    <lineage>
        <taxon>Bacteria</taxon>
        <taxon>Pseudomonadati</taxon>
        <taxon>Pseudomonadota</taxon>
        <taxon>Betaproteobacteria</taxon>
        <taxon>Burkholderiales</taxon>
        <taxon>Burkholderiaceae</taxon>
        <taxon>Caballeronia</taxon>
    </lineage>
</organism>
<comment type="caution">
    <text evidence="1">The sequence shown here is derived from an EMBL/GenBank/DDBJ whole genome shotgun (WGS) entry which is preliminary data.</text>
</comment>
<dbReference type="AlphaFoldDB" id="A0A158KCY5"/>
<dbReference type="EMBL" id="FCON02000081">
    <property type="protein sequence ID" value="SAL78905.1"/>
    <property type="molecule type" value="Genomic_DNA"/>
</dbReference>
<evidence type="ECO:0000313" key="1">
    <source>
        <dbReference type="EMBL" id="SAL78905.1"/>
    </source>
</evidence>
<name>A0A158KCY5_9BURK</name>
<reference evidence="1" key="1">
    <citation type="submission" date="2016-01" db="EMBL/GenBank/DDBJ databases">
        <authorList>
            <person name="Peeters C."/>
        </authorList>
    </citation>
    <scope>NUCLEOTIDE SEQUENCE [LARGE SCALE GENOMIC DNA]</scope>
    <source>
        <strain evidence="1">LMG 22940</strain>
    </source>
</reference>
<keyword evidence="2" id="KW-1185">Reference proteome</keyword>
<dbReference type="Proteomes" id="UP000054770">
    <property type="component" value="Unassembled WGS sequence"/>
</dbReference>